<feature type="domain" description="N-acetyltransferase" evidence="1">
    <location>
        <begin position="151"/>
        <end position="295"/>
    </location>
</feature>
<dbReference type="InterPro" id="IPR000182">
    <property type="entry name" value="GNAT_dom"/>
</dbReference>
<comment type="caution">
    <text evidence="2">The sequence shown here is derived from an EMBL/GenBank/DDBJ whole genome shotgun (WGS) entry which is preliminary data.</text>
</comment>
<dbReference type="EMBL" id="CAJA01000084">
    <property type="protein sequence ID" value="CCH72529.1"/>
    <property type="molecule type" value="Genomic_DNA"/>
</dbReference>
<evidence type="ECO:0000313" key="2">
    <source>
        <dbReference type="EMBL" id="CCH72529.1"/>
    </source>
</evidence>
<keyword evidence="2" id="KW-0808">Transferase</keyword>
<proteinExistence type="predicted"/>
<keyword evidence="3" id="KW-1185">Reference proteome</keyword>
<dbReference type="InterPro" id="IPR013653">
    <property type="entry name" value="GCN5-like_dom"/>
</dbReference>
<dbReference type="STRING" id="1193182.BN11_1740017"/>
<accession>W6K2F8</accession>
<gene>
    <name evidence="2" type="ORF">BN11_1740017</name>
</gene>
<dbReference type="GO" id="GO:0016747">
    <property type="term" value="F:acyltransferase activity, transferring groups other than amino-acyl groups"/>
    <property type="evidence" value="ECO:0007669"/>
    <property type="project" value="InterPro"/>
</dbReference>
<name>W6K2F8_9MICO</name>
<evidence type="ECO:0000313" key="3">
    <source>
        <dbReference type="Proteomes" id="UP000035763"/>
    </source>
</evidence>
<organism evidence="2 3">
    <name type="scientific">Nostocoides australiense Ben110</name>
    <dbReference type="NCBI Taxonomy" id="1193182"/>
    <lineage>
        <taxon>Bacteria</taxon>
        <taxon>Bacillati</taxon>
        <taxon>Actinomycetota</taxon>
        <taxon>Actinomycetes</taxon>
        <taxon>Micrococcales</taxon>
        <taxon>Intrasporangiaceae</taxon>
        <taxon>Nostocoides</taxon>
    </lineage>
</organism>
<sequence>MKRVVDLEWYDDPRAFESDAQGFLASNALRANVISSMLVRLLAGEQVVAKTAPTPYWFAVQRDASGAPDGLAMRSGDWPPYLLDVRPDAARRLAGDVLARGERPGGANGTLASAQAFCERLIEEIGGAVHVERATRLFQVTHLVPPTGVPGEGRLARADEVDFCTDWFLAFHDEVGEAPTASREEQCAEYRAIVADRTAQDCLWLWEDDGRVVSLAGARPAAFGFARIGPVYTPPENRGHGFAAAVTCLAALTIQGRDATPCLFTDLANPTSNGVYQRIGFEPVEDTVNLRIGAP</sequence>
<protein>
    <submittedName>
        <fullName evidence="2">Putative GCN5-related N-acetyltransferase</fullName>
    </submittedName>
</protein>
<reference evidence="2 3" key="1">
    <citation type="journal article" date="2013" name="ISME J.">
        <title>A metabolic model for members of the genus Tetrasphaera involved in enhanced biological phosphorus removal.</title>
        <authorList>
            <person name="Kristiansen R."/>
            <person name="Nguyen H.T.T."/>
            <person name="Saunders A.M."/>
            <person name="Nielsen J.L."/>
            <person name="Wimmer R."/>
            <person name="Le V.Q."/>
            <person name="McIlroy S.J."/>
            <person name="Petrovski S."/>
            <person name="Seviour R.J."/>
            <person name="Calteau A."/>
            <person name="Nielsen K.L."/>
            <person name="Nielsen P.H."/>
        </authorList>
    </citation>
    <scope>NUCLEOTIDE SEQUENCE [LARGE SCALE GENOMIC DNA]</scope>
    <source>
        <strain evidence="2 3">Ben110</strain>
    </source>
</reference>
<dbReference type="Proteomes" id="UP000035763">
    <property type="component" value="Unassembled WGS sequence"/>
</dbReference>
<dbReference type="PROSITE" id="PS51186">
    <property type="entry name" value="GNAT"/>
    <property type="match status" value="1"/>
</dbReference>
<dbReference type="AlphaFoldDB" id="W6K2F8"/>
<dbReference type="SUPFAM" id="SSF55729">
    <property type="entry name" value="Acyl-CoA N-acyltransferases (Nat)"/>
    <property type="match status" value="1"/>
</dbReference>
<evidence type="ECO:0000259" key="1">
    <source>
        <dbReference type="PROSITE" id="PS51186"/>
    </source>
</evidence>
<dbReference type="Pfam" id="PF08445">
    <property type="entry name" value="FR47"/>
    <property type="match status" value="1"/>
</dbReference>
<dbReference type="InterPro" id="IPR016181">
    <property type="entry name" value="Acyl_CoA_acyltransferase"/>
</dbReference>
<dbReference type="Gene3D" id="3.40.630.30">
    <property type="match status" value="1"/>
</dbReference>